<keyword evidence="6 9" id="KW-0812">Transmembrane</keyword>
<feature type="domain" description="ABC transmembrane type-1" evidence="11">
    <location>
        <begin position="82"/>
        <end position="306"/>
    </location>
</feature>
<dbReference type="PANTHER" id="PTHR30425">
    <property type="entry name" value="PHOSPHATE TRANSPORT SYSTEM PERMEASE PROTEIN PST"/>
    <property type="match status" value="1"/>
</dbReference>
<evidence type="ECO:0000256" key="8">
    <source>
        <dbReference type="ARBA" id="ARBA00023136"/>
    </source>
</evidence>
<dbReference type="STRING" id="128403.WA1_15840"/>
<comment type="function">
    <text evidence="10">Part of the binding-protein-dependent transport system for phosphate; probably responsible for the translocation of the substrate across the membrane.</text>
</comment>
<feature type="transmembrane region" description="Helical" evidence="9">
    <location>
        <begin position="287"/>
        <end position="311"/>
    </location>
</feature>
<keyword evidence="3 9" id="KW-0813">Transport</keyword>
<dbReference type="GO" id="GO:0006817">
    <property type="term" value="P:phosphate ion transport"/>
    <property type="evidence" value="ECO:0007669"/>
    <property type="project" value="UniProtKB-KW"/>
</dbReference>
<name>A0A139XA18_9CYAN</name>
<keyword evidence="4 10" id="KW-1003">Cell membrane</keyword>
<evidence type="ECO:0000256" key="5">
    <source>
        <dbReference type="ARBA" id="ARBA00022592"/>
    </source>
</evidence>
<dbReference type="OrthoDB" id="9785113at2"/>
<evidence type="ECO:0000256" key="4">
    <source>
        <dbReference type="ARBA" id="ARBA00022475"/>
    </source>
</evidence>
<dbReference type="InterPro" id="IPR000515">
    <property type="entry name" value="MetI-like"/>
</dbReference>
<dbReference type="InterPro" id="IPR035906">
    <property type="entry name" value="MetI-like_sf"/>
</dbReference>
<organism evidence="12 13">
    <name type="scientific">Scytonema hofmannii PCC 7110</name>
    <dbReference type="NCBI Taxonomy" id="128403"/>
    <lineage>
        <taxon>Bacteria</taxon>
        <taxon>Bacillati</taxon>
        <taxon>Cyanobacteriota</taxon>
        <taxon>Cyanophyceae</taxon>
        <taxon>Nostocales</taxon>
        <taxon>Scytonemataceae</taxon>
        <taxon>Scytonema</taxon>
    </lineage>
</organism>
<dbReference type="CDD" id="cd06261">
    <property type="entry name" value="TM_PBP2"/>
    <property type="match status" value="1"/>
</dbReference>
<evidence type="ECO:0000256" key="10">
    <source>
        <dbReference type="RuleBase" id="RU363054"/>
    </source>
</evidence>
<evidence type="ECO:0000256" key="9">
    <source>
        <dbReference type="RuleBase" id="RU363032"/>
    </source>
</evidence>
<dbReference type="NCBIfam" id="TIGR02138">
    <property type="entry name" value="phosphate_pstC"/>
    <property type="match status" value="1"/>
</dbReference>
<keyword evidence="5 10" id="KW-0592">Phosphate transport</keyword>
<evidence type="ECO:0000259" key="11">
    <source>
        <dbReference type="PROSITE" id="PS50928"/>
    </source>
</evidence>
<keyword evidence="8 9" id="KW-0472">Membrane</keyword>
<comment type="similarity">
    <text evidence="2 10">Belongs to the binding-protein-dependent transport system permease family. CysTW subfamily.</text>
</comment>
<evidence type="ECO:0000256" key="7">
    <source>
        <dbReference type="ARBA" id="ARBA00022989"/>
    </source>
</evidence>
<feature type="transmembrane region" description="Helical" evidence="9">
    <location>
        <begin position="82"/>
        <end position="107"/>
    </location>
</feature>
<feature type="transmembrane region" description="Helical" evidence="9">
    <location>
        <begin position="25"/>
        <end position="46"/>
    </location>
</feature>
<evidence type="ECO:0000313" key="12">
    <source>
        <dbReference type="EMBL" id="KYC41525.1"/>
    </source>
</evidence>
<feature type="transmembrane region" description="Helical" evidence="9">
    <location>
        <begin position="217"/>
        <end position="238"/>
    </location>
</feature>
<dbReference type="GO" id="GO:0005886">
    <property type="term" value="C:plasma membrane"/>
    <property type="evidence" value="ECO:0007669"/>
    <property type="project" value="UniProtKB-SubCell"/>
</dbReference>
<protein>
    <recommendedName>
        <fullName evidence="10">Phosphate transport system permease protein</fullName>
    </recommendedName>
</protein>
<dbReference type="InterPro" id="IPR011864">
    <property type="entry name" value="Phosphate_PstC"/>
</dbReference>
<keyword evidence="7 9" id="KW-1133">Transmembrane helix</keyword>
<comment type="caution">
    <text evidence="12">The sequence shown here is derived from an EMBL/GenBank/DDBJ whole genome shotgun (WGS) entry which is preliminary data.</text>
</comment>
<evidence type="ECO:0000256" key="6">
    <source>
        <dbReference type="ARBA" id="ARBA00022692"/>
    </source>
</evidence>
<comment type="caution">
    <text evidence="10">Lacks conserved residue(s) required for the propagation of feature annotation.</text>
</comment>
<evidence type="ECO:0000256" key="3">
    <source>
        <dbReference type="ARBA" id="ARBA00022448"/>
    </source>
</evidence>
<dbReference type="GO" id="GO:0005315">
    <property type="term" value="F:phosphate transmembrane transporter activity"/>
    <property type="evidence" value="ECO:0007669"/>
    <property type="project" value="InterPro"/>
</dbReference>
<comment type="subcellular location">
    <subcellularLocation>
        <location evidence="1 9">Cell membrane</location>
        <topology evidence="1 9">Multi-pass membrane protein</topology>
    </subcellularLocation>
</comment>
<feature type="transmembrane region" description="Helical" evidence="9">
    <location>
        <begin position="119"/>
        <end position="144"/>
    </location>
</feature>
<keyword evidence="13" id="KW-1185">Reference proteome</keyword>
<dbReference type="SUPFAM" id="SSF161098">
    <property type="entry name" value="MetI-like"/>
    <property type="match status" value="1"/>
</dbReference>
<dbReference type="EMBL" id="ANNX02000020">
    <property type="protein sequence ID" value="KYC41525.1"/>
    <property type="molecule type" value="Genomic_DNA"/>
</dbReference>
<sequence length="316" mass="33488">MNTQIDILQSQIRPRSNLEKSLDRGFIWLTRIFALAVVVILLWISIQVAIEAMPALQKFGVSFLVTSVWNPVKSEYGVLPQIYGTLVSALIGLLIAVPIGVGTAVLLSENLLPSSVRMILVFLVELLAAIPSVVYGVWGVFVLVPLLSGFGKWANANLGFIPIFSTPPTGPGMLSAGVILAIMTLPIITAISRDALISVPSSLRQAAMGLGATRWETILKVLIPAAFSGIVSAVMLGLGRAMGETMAVTMLIGNANVINVSVFAPANTISSLLANQFAEASGLQVSALMYAALVLFVLTLLVNILAELIVVQAKRI</sequence>
<accession>A0A139XA18</accession>
<dbReference type="Proteomes" id="UP000076925">
    <property type="component" value="Unassembled WGS sequence"/>
</dbReference>
<dbReference type="AlphaFoldDB" id="A0A139XA18"/>
<evidence type="ECO:0000256" key="2">
    <source>
        <dbReference type="ARBA" id="ARBA00007069"/>
    </source>
</evidence>
<dbReference type="PANTHER" id="PTHR30425:SF1">
    <property type="entry name" value="PHOSPHATE TRANSPORT SYSTEM PERMEASE PROTEIN PSTC"/>
    <property type="match status" value="1"/>
</dbReference>
<dbReference type="InterPro" id="IPR051124">
    <property type="entry name" value="Phosphate_Transport_Permease"/>
</dbReference>
<dbReference type="Pfam" id="PF00528">
    <property type="entry name" value="BPD_transp_1"/>
    <property type="match status" value="1"/>
</dbReference>
<dbReference type="Gene3D" id="1.10.3720.10">
    <property type="entry name" value="MetI-like"/>
    <property type="match status" value="1"/>
</dbReference>
<proteinExistence type="inferred from homology"/>
<evidence type="ECO:0000313" key="13">
    <source>
        <dbReference type="Proteomes" id="UP000076925"/>
    </source>
</evidence>
<dbReference type="RefSeq" id="WP_017749461.1">
    <property type="nucleotide sequence ID" value="NZ_KQ976354.1"/>
</dbReference>
<gene>
    <name evidence="12" type="ORF">WA1_15840</name>
</gene>
<evidence type="ECO:0000256" key="1">
    <source>
        <dbReference type="ARBA" id="ARBA00004651"/>
    </source>
</evidence>
<dbReference type="PROSITE" id="PS50928">
    <property type="entry name" value="ABC_TM1"/>
    <property type="match status" value="1"/>
</dbReference>
<reference evidence="12 13" key="1">
    <citation type="journal article" date="2013" name="Genome Biol. Evol.">
        <title>Genomes of Stigonematalean cyanobacteria (subsection V) and the evolution of oxygenic photosynthesis from prokaryotes to plastids.</title>
        <authorList>
            <person name="Dagan T."/>
            <person name="Roettger M."/>
            <person name="Stucken K."/>
            <person name="Landan G."/>
            <person name="Koch R."/>
            <person name="Major P."/>
            <person name="Gould S.B."/>
            <person name="Goremykin V.V."/>
            <person name="Rippka R."/>
            <person name="Tandeau de Marsac N."/>
            <person name="Gugger M."/>
            <person name="Lockhart P.J."/>
            <person name="Allen J.F."/>
            <person name="Brune I."/>
            <person name="Maus I."/>
            <person name="Puhler A."/>
            <person name="Martin W.F."/>
        </authorList>
    </citation>
    <scope>NUCLEOTIDE SEQUENCE [LARGE SCALE GENOMIC DNA]</scope>
    <source>
        <strain evidence="12 13">PCC 7110</strain>
    </source>
</reference>